<dbReference type="Proteomes" id="UP000198859">
    <property type="component" value="Chromosome I"/>
</dbReference>
<dbReference type="AlphaFoldDB" id="A0A1H1XK03"/>
<name>A0A1H1XK03_9ACTN</name>
<proteinExistence type="predicted"/>
<dbReference type="RefSeq" id="WP_091732349.1">
    <property type="nucleotide sequence ID" value="NZ_LT629757.1"/>
</dbReference>
<dbReference type="STRING" id="642780.SAMN04488570_3512"/>
<organism evidence="2 3">
    <name type="scientific">Nocardioides scoriae</name>
    <dbReference type="NCBI Taxonomy" id="642780"/>
    <lineage>
        <taxon>Bacteria</taxon>
        <taxon>Bacillati</taxon>
        <taxon>Actinomycetota</taxon>
        <taxon>Actinomycetes</taxon>
        <taxon>Propionibacteriales</taxon>
        <taxon>Nocardioidaceae</taxon>
        <taxon>Nocardioides</taxon>
    </lineage>
</organism>
<gene>
    <name evidence="2" type="ORF">SAMN04488570_3512</name>
</gene>
<dbReference type="Pfam" id="PF20248">
    <property type="entry name" value="DUF6603"/>
    <property type="match status" value="1"/>
</dbReference>
<dbReference type="OrthoDB" id="535891at2"/>
<dbReference type="InterPro" id="IPR046538">
    <property type="entry name" value="DUF6603"/>
</dbReference>
<dbReference type="EMBL" id="LT629757">
    <property type="protein sequence ID" value="SDT09512.1"/>
    <property type="molecule type" value="Genomic_DNA"/>
</dbReference>
<keyword evidence="3" id="KW-1185">Reference proteome</keyword>
<evidence type="ECO:0000313" key="3">
    <source>
        <dbReference type="Proteomes" id="UP000198859"/>
    </source>
</evidence>
<reference evidence="3" key="1">
    <citation type="submission" date="2016-10" db="EMBL/GenBank/DDBJ databases">
        <authorList>
            <person name="Varghese N."/>
            <person name="Submissions S."/>
        </authorList>
    </citation>
    <scope>NUCLEOTIDE SEQUENCE [LARGE SCALE GENOMIC DNA]</scope>
    <source>
        <strain evidence="3">DSM 22127</strain>
    </source>
</reference>
<protein>
    <recommendedName>
        <fullName evidence="1">DUF6603 domain-containing protein</fullName>
    </recommendedName>
</protein>
<feature type="domain" description="DUF6603" evidence="1">
    <location>
        <begin position="424"/>
        <end position="949"/>
    </location>
</feature>
<accession>A0A1H1XK03</accession>
<sequence length="1080" mass="113651">MANVLQSVTDLLKRCLEGDPPPPALIATFGPRIDQLTAVSVDPSGAGIDRWVAQLRALVGDERLRDTLVVRAVQMTLPRLAETLTLVGVVEVEWDPGDTTVPSAFRIRRDRLDDLLSDPGSTALGLLLGKVQKLEDVKALQVLVLLLVSSPQALLELEYRQQGFAGLPLDGTPGISSDELLALVDTLVNSPVRLPLPIPDDFDLDDFEAAAGPAAPEGTAGSITLDGPDAYDRLRDLAIDLHLVDVAALAAEQVDLGGGWVLSFVPVGTGDQHHRLRFDADHLDLAVPRAELGLFVGKQPADADALLVGDVAGTHLAVRAVRFGLQLRTSGPLFDVVVALDGIEFVLEPDFLGFISFGLDVPAVLRFRSDVRVTYAQGQGLTGQSDVGAGIGLSMEFATPIDLRIGGAGAGVELDQVVTHLDVALDGGRLLFRVLFRYSASAELGPLSAVMDGAGAWIGRWTTGTGGLLPPQGIGLSLDAGPVDGGGFLQIISDREFAGGLQLKILGVGAFAYGLYEALPSGDPSVVVLIGIRLPLPGVQLGLGFAISGFGGLVGVNRRADTDVLRERLASGAAGDVLFNDDPMKNAPKLLGDMARFFPDEAGVFLVGPTLQLNWASILKLDLGVFIELPGPRKIFLAGSARLVLGSEEFALVYLRMDFVGGVDLTKSLVFFDAALVNSHVLGIFRITGGVALRISYGANGYFLFTVGGFHPSFHPGAMELPQVARVGVSVSLGPVWLKQEMYLAITSTTFQLGSRTEAGIEIGPISAHGWFGFDALIQFKPFWFVASVDAGFDVEVAGVSLCSVHVSGELSGPGPLVLKARASVRLLFVKVSGNVTLELSSNPPEHVVTIPNLPDHLRQELSAPDNLRMEGEDPAVVLAPQDGTATLVSPVGQLVWEQKRAPLALAIQKVEGVVLDGWHTLQITSGLGAGLETPERDWFGVGTYLEMGDSEALNTSRFVEQQSGLRVGALDVRRSTVESTAITLHLVTLPVRTKIPIVSTMYVGAALAALLGERAAGAVLTPGPAEVAVKQETFDVHAAQGGGPVAVQLNEAQAFAATRRHGGVSVAAAVPALDLSGVV</sequence>
<evidence type="ECO:0000313" key="2">
    <source>
        <dbReference type="EMBL" id="SDT09512.1"/>
    </source>
</evidence>
<evidence type="ECO:0000259" key="1">
    <source>
        <dbReference type="Pfam" id="PF20248"/>
    </source>
</evidence>